<dbReference type="GO" id="GO:0016887">
    <property type="term" value="F:ATP hydrolysis activity"/>
    <property type="evidence" value="ECO:0007669"/>
    <property type="project" value="InterPro"/>
</dbReference>
<keyword evidence="3 7" id="KW-0067">ATP-binding</keyword>
<dbReference type="CDD" id="cd03221">
    <property type="entry name" value="ABCF_EF-3"/>
    <property type="match status" value="2"/>
</dbReference>
<dbReference type="Proteomes" id="UP000199800">
    <property type="component" value="Unassembled WGS sequence"/>
</dbReference>
<dbReference type="Gene3D" id="3.40.50.300">
    <property type="entry name" value="P-loop containing nucleotide triphosphate hydrolases"/>
    <property type="match status" value="2"/>
</dbReference>
<feature type="domain" description="ABC transporter" evidence="6">
    <location>
        <begin position="3"/>
        <end position="261"/>
    </location>
</feature>
<feature type="domain" description="ABC transporter" evidence="6">
    <location>
        <begin position="327"/>
        <end position="541"/>
    </location>
</feature>
<proteinExistence type="predicted"/>
<dbReference type="FunFam" id="3.40.50.300:FF:000309">
    <property type="entry name" value="ABC transporter ATP-binding protein"/>
    <property type="match status" value="1"/>
</dbReference>
<organism evidence="7 8">
    <name type="scientific">[Clostridium] polysaccharolyticum</name>
    <dbReference type="NCBI Taxonomy" id="29364"/>
    <lineage>
        <taxon>Bacteria</taxon>
        <taxon>Bacillati</taxon>
        <taxon>Bacillota</taxon>
        <taxon>Clostridia</taxon>
        <taxon>Lachnospirales</taxon>
        <taxon>Lachnospiraceae</taxon>
    </lineage>
</organism>
<dbReference type="InterPro" id="IPR027417">
    <property type="entry name" value="P-loop_NTPase"/>
</dbReference>
<dbReference type="InterPro" id="IPR032524">
    <property type="entry name" value="ABC_tran_C"/>
</dbReference>
<dbReference type="PROSITE" id="PS00211">
    <property type="entry name" value="ABC_TRANSPORTER_1"/>
    <property type="match status" value="2"/>
</dbReference>
<dbReference type="PANTHER" id="PTHR42855">
    <property type="entry name" value="ABC TRANSPORTER ATP-BINDING SUBUNIT"/>
    <property type="match status" value="1"/>
</dbReference>
<reference evidence="7 8" key="1">
    <citation type="submission" date="2016-10" db="EMBL/GenBank/DDBJ databases">
        <authorList>
            <person name="de Groot N.N."/>
        </authorList>
    </citation>
    <scope>NUCLEOTIDE SEQUENCE [LARGE SCALE GENOMIC DNA]</scope>
    <source>
        <strain evidence="7 8">DSM 1801</strain>
    </source>
</reference>
<dbReference type="InterPro" id="IPR017871">
    <property type="entry name" value="ABC_transporter-like_CS"/>
</dbReference>
<keyword evidence="2" id="KW-0547">Nucleotide-binding</keyword>
<dbReference type="EMBL" id="FOHN01000014">
    <property type="protein sequence ID" value="SET31036.1"/>
    <property type="molecule type" value="Genomic_DNA"/>
</dbReference>
<evidence type="ECO:0000256" key="3">
    <source>
        <dbReference type="ARBA" id="ARBA00022840"/>
    </source>
</evidence>
<evidence type="ECO:0000313" key="8">
    <source>
        <dbReference type="Proteomes" id="UP000199800"/>
    </source>
</evidence>
<evidence type="ECO:0000256" key="4">
    <source>
        <dbReference type="SAM" id="Coils"/>
    </source>
</evidence>
<dbReference type="Pfam" id="PF00005">
    <property type="entry name" value="ABC_tran"/>
    <property type="match status" value="2"/>
</dbReference>
<dbReference type="Pfam" id="PF12848">
    <property type="entry name" value="ABC_tran_Xtn"/>
    <property type="match status" value="1"/>
</dbReference>
<dbReference type="SUPFAM" id="SSF52540">
    <property type="entry name" value="P-loop containing nucleoside triphosphate hydrolases"/>
    <property type="match status" value="2"/>
</dbReference>
<evidence type="ECO:0000313" key="7">
    <source>
        <dbReference type="EMBL" id="SET31036.1"/>
    </source>
</evidence>
<dbReference type="RefSeq" id="WP_092478117.1">
    <property type="nucleotide sequence ID" value="NZ_FOHN01000014.1"/>
</dbReference>
<accession>A0A1I0DF62</accession>
<dbReference type="Gene3D" id="1.10.287.380">
    <property type="entry name" value="Valyl-tRNA synthetase, C-terminal domain"/>
    <property type="match status" value="1"/>
</dbReference>
<dbReference type="InterPro" id="IPR032781">
    <property type="entry name" value="ABC_tran_Xtn"/>
</dbReference>
<feature type="region of interest" description="Disordered" evidence="5">
    <location>
        <begin position="537"/>
        <end position="573"/>
    </location>
</feature>
<dbReference type="InterPro" id="IPR037118">
    <property type="entry name" value="Val-tRNA_synth_C_sf"/>
</dbReference>
<evidence type="ECO:0000259" key="6">
    <source>
        <dbReference type="PROSITE" id="PS50893"/>
    </source>
</evidence>
<dbReference type="PANTHER" id="PTHR42855:SF2">
    <property type="entry name" value="DRUG RESISTANCE ABC TRANSPORTER,ATP-BINDING PROTEIN"/>
    <property type="match status" value="1"/>
</dbReference>
<dbReference type="PROSITE" id="PS50893">
    <property type="entry name" value="ABC_TRANSPORTER_2"/>
    <property type="match status" value="2"/>
</dbReference>
<keyword evidence="1" id="KW-0677">Repeat</keyword>
<protein>
    <submittedName>
        <fullName evidence="7">ATP-binding cassette, subfamily F, member 3</fullName>
    </submittedName>
</protein>
<dbReference type="AlphaFoldDB" id="A0A1I0DF62"/>
<sequence length="636" mass="74290">MLYQIANGAVRFADKTVLEQINFEIRNTEKIAVVGRNGCGKTTLLKLIAGEVDLDRRDSDEDIFIAKAGNLEIAYLKQMTFDDRNLSMEKEIRKVFAPIEKMQADLERMAKQLEESYSEQEVKKYTNLQEHFTSIGGYYYEKEYETLIQKFGFTQEDKKKTLKEFSGGQQTKIAFIKLLLSKPDILLLDEPTNHLDVETIEWLETYIKKYPKAVVVVSHDRMFLDKVADVVYEIEYHKTKRYPGNYSEFVEQKRVNYEKQLKDYELQQKEIKRLQDFVEKWKNTPTKVAMTRSKLKAIEHMEKIEKPDKYDTRTFHAHFQPTVETGKDVLSVTDLQIGYETPLSTVTIDIKKGDKIGILGGNGLGKSTFLKTIVEQIPKLGGSFRYGANVQVGYFDQQMAQYRSNKTVLDDFWDEFPELTQTEVRNMLGAFLFTGEDVFKTVEMLSGGEKVRLALSKILKRRPNVLILDEPTNHMDVVGKETLESMLKEYNGTVIFVSHDRYFIKQVSNRLLFFENGKTTEFQFGYEQYMEVQEKKRQEQELLRQNSSSGKGVNDEEVKKSKSYYNPGKEQAKLERKLKKIEERVEQKEAQIGQLKEELEKPEYQSDYRKLEELQEQIDVLEMELLEDMEEWEALS</sequence>
<keyword evidence="4" id="KW-0175">Coiled coil</keyword>
<evidence type="ECO:0000256" key="1">
    <source>
        <dbReference type="ARBA" id="ARBA00022737"/>
    </source>
</evidence>
<dbReference type="OrthoDB" id="9801441at2"/>
<dbReference type="GO" id="GO:0003677">
    <property type="term" value="F:DNA binding"/>
    <property type="evidence" value="ECO:0007669"/>
    <property type="project" value="InterPro"/>
</dbReference>
<keyword evidence="8" id="KW-1185">Reference proteome</keyword>
<dbReference type="GO" id="GO:0005524">
    <property type="term" value="F:ATP binding"/>
    <property type="evidence" value="ECO:0007669"/>
    <property type="project" value="UniProtKB-KW"/>
</dbReference>
<feature type="coiled-coil region" evidence="4">
    <location>
        <begin position="247"/>
        <end position="284"/>
    </location>
</feature>
<dbReference type="SMART" id="SM00382">
    <property type="entry name" value="AAA"/>
    <property type="match status" value="2"/>
</dbReference>
<dbReference type="FunFam" id="3.40.50.300:FF:000011">
    <property type="entry name" value="Putative ABC transporter ATP-binding component"/>
    <property type="match status" value="1"/>
</dbReference>
<dbReference type="STRING" id="29364.SAMN04487772_11448"/>
<dbReference type="InterPro" id="IPR003439">
    <property type="entry name" value="ABC_transporter-like_ATP-bd"/>
</dbReference>
<dbReference type="InterPro" id="IPR051309">
    <property type="entry name" value="ABCF_ATPase"/>
</dbReference>
<gene>
    <name evidence="7" type="ORF">SAMN04487772_11448</name>
</gene>
<evidence type="ECO:0000256" key="5">
    <source>
        <dbReference type="SAM" id="MobiDB-lite"/>
    </source>
</evidence>
<evidence type="ECO:0000256" key="2">
    <source>
        <dbReference type="ARBA" id="ARBA00022741"/>
    </source>
</evidence>
<name>A0A1I0DF62_9FIRM</name>
<dbReference type="InterPro" id="IPR003593">
    <property type="entry name" value="AAA+_ATPase"/>
</dbReference>
<dbReference type="Pfam" id="PF16326">
    <property type="entry name" value="ABC_tran_CTD"/>
    <property type="match status" value="1"/>
</dbReference>